<dbReference type="Proteomes" id="UP001182908">
    <property type="component" value="Chromosome"/>
</dbReference>
<reference evidence="2 3" key="1">
    <citation type="submission" date="2023-08" db="EMBL/GenBank/DDBJ databases">
        <title>Methanolobus mangrovi sp. nov. and Methanolobus sediminis sp. nov, two novel methylotrophic methanogens isolated from mangrove sediments in China.</title>
        <authorList>
            <person name="Zhou J."/>
        </authorList>
    </citation>
    <scope>NUCLEOTIDE SEQUENCE [LARGE SCALE GENOMIC DNA]</scope>
    <source>
        <strain evidence="2 3">FTZ6</strain>
    </source>
</reference>
<keyword evidence="3" id="KW-1185">Reference proteome</keyword>
<dbReference type="AlphaFoldDB" id="A0AA51ULA9"/>
<dbReference type="RefSeq" id="WP_309310996.1">
    <property type="nucleotide sequence ID" value="NZ_CP133592.1"/>
</dbReference>
<accession>A0AA51ULA9</accession>
<dbReference type="InterPro" id="IPR036390">
    <property type="entry name" value="WH_DNA-bd_sf"/>
</dbReference>
<name>A0AA51ULA9_9EURY</name>
<feature type="domain" description="Methanogenesis regulatory protein FilR1 middle" evidence="1">
    <location>
        <begin position="125"/>
        <end position="254"/>
    </location>
</feature>
<dbReference type="PIRSF" id="PIRSF006692">
    <property type="entry name" value="TF_HTH_AF0396_prd"/>
    <property type="match status" value="1"/>
</dbReference>
<dbReference type="Pfam" id="PF08350">
    <property type="entry name" value="FilR1_middle"/>
    <property type="match status" value="1"/>
</dbReference>
<dbReference type="InterPro" id="IPR016490">
    <property type="entry name" value="Tscrpt_reg_HTH_AF0396-typ3"/>
</dbReference>
<protein>
    <submittedName>
        <fullName evidence="2">Winged helix-turn-helix domain-containing protein</fullName>
    </submittedName>
</protein>
<dbReference type="EMBL" id="CP133592">
    <property type="protein sequence ID" value="WMW25188.1"/>
    <property type="molecule type" value="Genomic_DNA"/>
</dbReference>
<sequence>MKKRLLDVVFASDKRKNVLLLLQNGPQEMDYLLKSLETTRNAILPQIKILEEHCLVFHYNDIYKLTTIGKLIVDEMKPLIDTIEVLDIDIDYWGSRNLDFIPSYLLERISELSHCNIIIPSLENIFEVNHDFLKKSEQSTSLFFVFTFIHPSFPPYISQFCKNDTNASIIVSKNLLQKIKEEWRVEANNHISSGKIKFYLYQSDLKMASLSVSDSCFVIRLLSKNNEYDHTQVFGCKSQAQQWGKALFDYCLEDSIPITEI</sequence>
<evidence type="ECO:0000313" key="2">
    <source>
        <dbReference type="EMBL" id="WMW25188.1"/>
    </source>
</evidence>
<dbReference type="InterPro" id="IPR013561">
    <property type="entry name" value="FilR1_middle_dom"/>
</dbReference>
<dbReference type="SUPFAM" id="SSF46785">
    <property type="entry name" value="Winged helix' DNA-binding domain"/>
    <property type="match status" value="1"/>
</dbReference>
<organism evidence="2 3">
    <name type="scientific">Methanolobus sediminis</name>
    <dbReference type="NCBI Taxonomy" id="3072978"/>
    <lineage>
        <taxon>Archaea</taxon>
        <taxon>Methanobacteriati</taxon>
        <taxon>Methanobacteriota</taxon>
        <taxon>Stenosarchaea group</taxon>
        <taxon>Methanomicrobia</taxon>
        <taxon>Methanosarcinales</taxon>
        <taxon>Methanosarcinaceae</taxon>
        <taxon>Methanolobus</taxon>
    </lineage>
</organism>
<dbReference type="KEGG" id="mseb:RE474_00270"/>
<dbReference type="GeneID" id="84231105"/>
<gene>
    <name evidence="2" type="ORF">RE474_00270</name>
</gene>
<proteinExistence type="predicted"/>
<evidence type="ECO:0000259" key="1">
    <source>
        <dbReference type="Pfam" id="PF08350"/>
    </source>
</evidence>
<evidence type="ECO:0000313" key="3">
    <source>
        <dbReference type="Proteomes" id="UP001182908"/>
    </source>
</evidence>